<sequence>MIGYQYAVLRLVPAVEREEFVNVGVVVYAQMADHLEIAWRLRPALVRALAPTIDVAEIETALTSLADCAAGRATPGKPEIRSLGARFGWLTAPRSTSIQPGPVHGGLTDDPAAETQRLLDRLIGSRA</sequence>
<comment type="caution">
    <text evidence="1">The sequence shown here is derived from an EMBL/GenBank/DDBJ whole genome shotgun (WGS) entry which is preliminary data.</text>
</comment>
<dbReference type="EMBL" id="QTUA01000001">
    <property type="protein sequence ID" value="REF31112.1"/>
    <property type="molecule type" value="Genomic_DNA"/>
</dbReference>
<dbReference type="Proteomes" id="UP000256253">
    <property type="component" value="Unassembled WGS sequence"/>
</dbReference>
<dbReference type="Pfam" id="PF11236">
    <property type="entry name" value="DUF3037"/>
    <property type="match status" value="1"/>
</dbReference>
<evidence type="ECO:0000313" key="2">
    <source>
        <dbReference type="Proteomes" id="UP000256253"/>
    </source>
</evidence>
<name>A0A3D9UNV5_9MICO</name>
<protein>
    <submittedName>
        <fullName evidence="1">DUF3037 family protein</fullName>
    </submittedName>
</protein>
<gene>
    <name evidence="1" type="ORF">DFJ65_2154</name>
</gene>
<dbReference type="OrthoDB" id="9803207at2"/>
<reference evidence="1 2" key="1">
    <citation type="submission" date="2018-08" db="EMBL/GenBank/DDBJ databases">
        <title>Sequencing the genomes of 1000 actinobacteria strains.</title>
        <authorList>
            <person name="Klenk H.-P."/>
        </authorList>
    </citation>
    <scope>NUCLEOTIDE SEQUENCE [LARGE SCALE GENOMIC DNA]</scope>
    <source>
        <strain evidence="1 2">DSM 22967</strain>
    </source>
</reference>
<keyword evidence="2" id="KW-1185">Reference proteome</keyword>
<proteinExistence type="predicted"/>
<evidence type="ECO:0000313" key="1">
    <source>
        <dbReference type="EMBL" id="REF31112.1"/>
    </source>
</evidence>
<dbReference type="RefSeq" id="WP_115924251.1">
    <property type="nucleotide sequence ID" value="NZ_QTUA01000001.1"/>
</dbReference>
<dbReference type="AlphaFoldDB" id="A0A3D9UNV5"/>
<accession>A0A3D9UNV5</accession>
<organism evidence="1 2">
    <name type="scientific">Calidifontibacter indicus</name>
    <dbReference type="NCBI Taxonomy" id="419650"/>
    <lineage>
        <taxon>Bacteria</taxon>
        <taxon>Bacillati</taxon>
        <taxon>Actinomycetota</taxon>
        <taxon>Actinomycetes</taxon>
        <taxon>Micrococcales</taxon>
        <taxon>Dermacoccaceae</taxon>
        <taxon>Calidifontibacter</taxon>
    </lineage>
</organism>
<dbReference type="InterPro" id="IPR021398">
    <property type="entry name" value="DUF3037"/>
</dbReference>